<evidence type="ECO:0000259" key="2">
    <source>
        <dbReference type="Pfam" id="PF07790"/>
    </source>
</evidence>
<evidence type="ECO:0000313" key="4">
    <source>
        <dbReference type="Proteomes" id="UP000001941"/>
    </source>
</evidence>
<proteinExistence type="predicted"/>
<dbReference type="InterPro" id="IPR012859">
    <property type="entry name" value="Pilin_N_archaeal"/>
</dbReference>
<keyword evidence="4" id="KW-1185">Reference proteome</keyword>
<gene>
    <name evidence="3" type="ordered locus">Mhun_0251</name>
</gene>
<dbReference type="InterPro" id="IPR013373">
    <property type="entry name" value="Flagellin/pilin_N_arc"/>
</dbReference>
<dbReference type="Proteomes" id="UP000001941">
    <property type="component" value="Chromosome"/>
</dbReference>
<dbReference type="EnsemblBacteria" id="ABD40023">
    <property type="protein sequence ID" value="ABD40023"/>
    <property type="gene ID" value="Mhun_0251"/>
</dbReference>
<dbReference type="eggNOG" id="arCOG02421">
    <property type="taxonomic scope" value="Archaea"/>
</dbReference>
<keyword evidence="1" id="KW-1133">Transmembrane helix</keyword>
<dbReference type="KEGG" id="mhu:Mhun_0251"/>
<dbReference type="OrthoDB" id="125222at2157"/>
<keyword evidence="1" id="KW-0472">Membrane</keyword>
<dbReference type="GeneID" id="25393421"/>
<reference evidence="4" key="1">
    <citation type="journal article" date="2016" name="Stand. Genomic Sci.">
        <title>Complete genome sequence of Methanospirillum hungatei type strain JF1.</title>
        <authorList>
            <person name="Gunsalus R.P."/>
            <person name="Cook L.E."/>
            <person name="Crable B."/>
            <person name="Rohlin L."/>
            <person name="McDonald E."/>
            <person name="Mouttaki H."/>
            <person name="Sieber J.R."/>
            <person name="Poweleit N."/>
            <person name="Zhou H."/>
            <person name="Lapidus A.L."/>
            <person name="Daligault H.E."/>
            <person name="Land M."/>
            <person name="Gilna P."/>
            <person name="Ivanova N."/>
            <person name="Kyrpides N."/>
            <person name="Culley D.E."/>
            <person name="McInerney M.J."/>
        </authorList>
    </citation>
    <scope>NUCLEOTIDE SEQUENCE [LARGE SCALE GENOMIC DNA]</scope>
    <source>
        <strain evidence="4">ATCC 27890 / DSM 864 / NBRC 100397 / JF-1</strain>
    </source>
</reference>
<dbReference type="STRING" id="323259.Mhun_0251"/>
<evidence type="ECO:0000313" key="3">
    <source>
        <dbReference type="EMBL" id="ABD40023.1"/>
    </source>
</evidence>
<organism evidence="3 4">
    <name type="scientific">Methanospirillum hungatei JF-1 (strain ATCC 27890 / DSM 864 / NBRC 100397 / JF-1)</name>
    <dbReference type="NCBI Taxonomy" id="323259"/>
    <lineage>
        <taxon>Archaea</taxon>
        <taxon>Methanobacteriati</taxon>
        <taxon>Methanobacteriota</taxon>
        <taxon>Stenosarchaea group</taxon>
        <taxon>Methanomicrobia</taxon>
        <taxon>Methanomicrobiales</taxon>
        <taxon>Methanospirillaceae</taxon>
        <taxon>Methanospirillum</taxon>
    </lineage>
</organism>
<dbReference type="RefSeq" id="WP_011447318.1">
    <property type="nucleotide sequence ID" value="NC_007796.1"/>
</dbReference>
<dbReference type="AlphaFoldDB" id="Q2FQB1"/>
<evidence type="ECO:0000256" key="1">
    <source>
        <dbReference type="SAM" id="Phobius"/>
    </source>
</evidence>
<keyword evidence="1" id="KW-0812">Transmembrane</keyword>
<feature type="transmembrane region" description="Helical" evidence="1">
    <location>
        <begin position="38"/>
        <end position="59"/>
    </location>
</feature>
<feature type="domain" description="Archaeal Type IV pilin N-terminal" evidence="2">
    <location>
        <begin position="34"/>
        <end position="108"/>
    </location>
</feature>
<dbReference type="HOGENOM" id="CLU_1307832_0_0_2"/>
<name>Q2FQB1_METHJ</name>
<sequence>MNNNRVINEKIIRGTPFQSFFQSVGNEKKIKDPAVSPVIGIMLMLIVTVILAAIISGYVGGMSETKSKPPQLVLQTELVKGDYVNVSMTVLSAGNGIPTRDLKIITSWTSGSYSGGNITVPGFKYPLGLVPSRGNPLVEDFGNYTLLGGTKMIVNNTDGIEAFFGDQYALVDAGGIVDIKIIHIPSQSTIYNQEFIIEGDY</sequence>
<dbReference type="InParanoid" id="Q2FQB1"/>
<protein>
    <recommendedName>
        <fullName evidence="2">Archaeal Type IV pilin N-terminal domain-containing protein</fullName>
    </recommendedName>
</protein>
<accession>Q2FQB1</accession>
<dbReference type="EMBL" id="CP000254">
    <property type="protein sequence ID" value="ABD40023.1"/>
    <property type="molecule type" value="Genomic_DNA"/>
</dbReference>
<dbReference type="Pfam" id="PF07790">
    <property type="entry name" value="Pilin_N"/>
    <property type="match status" value="1"/>
</dbReference>
<dbReference type="NCBIfam" id="TIGR02537">
    <property type="entry name" value="arch_flag_Nterm"/>
    <property type="match status" value="1"/>
</dbReference>